<dbReference type="EMBL" id="AMZH03008480">
    <property type="protein sequence ID" value="RRT58858.1"/>
    <property type="molecule type" value="Genomic_DNA"/>
</dbReference>
<feature type="compositionally biased region" description="Basic and acidic residues" evidence="1">
    <location>
        <begin position="61"/>
        <end position="83"/>
    </location>
</feature>
<evidence type="ECO:0000313" key="3">
    <source>
        <dbReference type="Proteomes" id="UP000287651"/>
    </source>
</evidence>
<gene>
    <name evidence="2" type="ORF">B296_00011085</name>
</gene>
<accession>A0A426Z4G9</accession>
<protein>
    <submittedName>
        <fullName evidence="2">Uncharacterized protein</fullName>
    </submittedName>
</protein>
<feature type="region of interest" description="Disordered" evidence="1">
    <location>
        <begin position="61"/>
        <end position="86"/>
    </location>
</feature>
<proteinExistence type="predicted"/>
<comment type="caution">
    <text evidence="2">The sequence shown here is derived from an EMBL/GenBank/DDBJ whole genome shotgun (WGS) entry which is preliminary data.</text>
</comment>
<organism evidence="2 3">
    <name type="scientific">Ensete ventricosum</name>
    <name type="common">Abyssinian banana</name>
    <name type="synonym">Musa ensete</name>
    <dbReference type="NCBI Taxonomy" id="4639"/>
    <lineage>
        <taxon>Eukaryota</taxon>
        <taxon>Viridiplantae</taxon>
        <taxon>Streptophyta</taxon>
        <taxon>Embryophyta</taxon>
        <taxon>Tracheophyta</taxon>
        <taxon>Spermatophyta</taxon>
        <taxon>Magnoliopsida</taxon>
        <taxon>Liliopsida</taxon>
        <taxon>Zingiberales</taxon>
        <taxon>Musaceae</taxon>
        <taxon>Ensete</taxon>
    </lineage>
</organism>
<evidence type="ECO:0000256" key="1">
    <source>
        <dbReference type="SAM" id="MobiDB-lite"/>
    </source>
</evidence>
<sequence length="180" mass="20683">MSTSITAPHAVVLPATKPVFSSRKRRNGRQRPSKAEALILASLPLTKEWCASAHTPHFYTEKAGDQRARPKEKTKREKESYELKRRRKQSENTSFFSSLHSLKRSSLWLGGQGRIFGRYVGIIIELVYLLPCNCRSWKLTLYLFIKVSRDWQHGVSNKPSWISKLWKAASCCRSSLEETT</sequence>
<evidence type="ECO:0000313" key="2">
    <source>
        <dbReference type="EMBL" id="RRT58858.1"/>
    </source>
</evidence>
<dbReference type="Proteomes" id="UP000287651">
    <property type="component" value="Unassembled WGS sequence"/>
</dbReference>
<name>A0A426Z4G9_ENSVE</name>
<reference evidence="2 3" key="1">
    <citation type="journal article" date="2014" name="Agronomy (Basel)">
        <title>A Draft Genome Sequence for Ensete ventricosum, the Drought-Tolerant Tree Against Hunger.</title>
        <authorList>
            <person name="Harrison J."/>
            <person name="Moore K.A."/>
            <person name="Paszkiewicz K."/>
            <person name="Jones T."/>
            <person name="Grant M."/>
            <person name="Ambacheew D."/>
            <person name="Muzemil S."/>
            <person name="Studholme D.J."/>
        </authorList>
    </citation>
    <scope>NUCLEOTIDE SEQUENCE [LARGE SCALE GENOMIC DNA]</scope>
</reference>
<dbReference type="AlphaFoldDB" id="A0A426Z4G9"/>